<dbReference type="AlphaFoldDB" id="A0A263D5N6"/>
<dbReference type="OrthoDB" id="3579673at2"/>
<name>A0A263D5N6_9PSEU</name>
<keyword evidence="1" id="KW-1133">Transmembrane helix</keyword>
<reference evidence="2 3" key="1">
    <citation type="submission" date="2017-07" db="EMBL/GenBank/DDBJ databases">
        <title>Amycolatopsis antarcticus sp. nov., isolated from the surface of an Antarcticus brown macroalga.</title>
        <authorList>
            <person name="Wang J."/>
            <person name="Leiva S."/>
            <person name="Huang J."/>
            <person name="Huang Y."/>
        </authorList>
    </citation>
    <scope>NUCLEOTIDE SEQUENCE [LARGE SCALE GENOMIC DNA]</scope>
    <source>
        <strain evidence="2 3">AU-G6</strain>
    </source>
</reference>
<evidence type="ECO:0000313" key="3">
    <source>
        <dbReference type="Proteomes" id="UP000242444"/>
    </source>
</evidence>
<keyword evidence="1" id="KW-0812">Transmembrane</keyword>
<feature type="transmembrane region" description="Helical" evidence="1">
    <location>
        <begin position="62"/>
        <end position="89"/>
    </location>
</feature>
<feature type="transmembrane region" description="Helical" evidence="1">
    <location>
        <begin position="186"/>
        <end position="205"/>
    </location>
</feature>
<evidence type="ECO:0000256" key="1">
    <source>
        <dbReference type="SAM" id="Phobius"/>
    </source>
</evidence>
<dbReference type="EMBL" id="NKYE01000004">
    <property type="protein sequence ID" value="OZM73691.1"/>
    <property type="molecule type" value="Genomic_DNA"/>
</dbReference>
<sequence length="315" mass="33097">MLWSTWRQYRAQFLVTAVLLVALGTVLLVNGLLAAGAVERAAGAPAGSQAFVDARSEARSLFAPVSVVVSYLIAVPVLVGAFWGVPLLAREFERGTHRLAWTQSMPGHRWLGTRLGMLGVAVTAGGLIAGVMLSAWYGAYDGLGDGDPFRGTSVFPLAGIASAGWWLFAFAAGVAAGALVRRVLPAMAITLVVVAAALVLVGGVVRPHYATPERTVATSSERVAPDAKLVDIVALSPDGTERPAQGVSGLNGRTCPLVSGTSIGEECAAGSGHRLVYYSHPAERYWRFQWTEFGLLAAGALVLGGIALYRTTRRR</sequence>
<proteinExistence type="predicted"/>
<organism evidence="2 3">
    <name type="scientific">Amycolatopsis antarctica</name>
    <dbReference type="NCBI Taxonomy" id="1854586"/>
    <lineage>
        <taxon>Bacteria</taxon>
        <taxon>Bacillati</taxon>
        <taxon>Actinomycetota</taxon>
        <taxon>Actinomycetes</taxon>
        <taxon>Pseudonocardiales</taxon>
        <taxon>Pseudonocardiaceae</taxon>
        <taxon>Amycolatopsis</taxon>
    </lineage>
</organism>
<dbReference type="Proteomes" id="UP000242444">
    <property type="component" value="Unassembled WGS sequence"/>
</dbReference>
<gene>
    <name evidence="2" type="ORF">CFN78_09235</name>
</gene>
<evidence type="ECO:0000313" key="2">
    <source>
        <dbReference type="EMBL" id="OZM73691.1"/>
    </source>
</evidence>
<feature type="transmembrane region" description="Helical" evidence="1">
    <location>
        <begin position="157"/>
        <end position="179"/>
    </location>
</feature>
<keyword evidence="1" id="KW-0472">Membrane</keyword>
<accession>A0A263D5N6</accession>
<comment type="caution">
    <text evidence="2">The sequence shown here is derived from an EMBL/GenBank/DDBJ whole genome shotgun (WGS) entry which is preliminary data.</text>
</comment>
<protein>
    <submittedName>
        <fullName evidence="2">ABC transporter permease</fullName>
    </submittedName>
</protein>
<feature type="transmembrane region" description="Helical" evidence="1">
    <location>
        <begin position="288"/>
        <end position="309"/>
    </location>
</feature>
<feature type="transmembrane region" description="Helical" evidence="1">
    <location>
        <begin position="115"/>
        <end position="137"/>
    </location>
</feature>
<dbReference type="RefSeq" id="WP_094862208.1">
    <property type="nucleotide sequence ID" value="NZ_NKYE01000004.1"/>
</dbReference>
<dbReference type="InParanoid" id="A0A263D5N6"/>
<keyword evidence="3" id="KW-1185">Reference proteome</keyword>